<reference evidence="11" key="1">
    <citation type="submission" date="2022-03" db="EMBL/GenBank/DDBJ databases">
        <title>A functionally conserved STORR gene fusion in Papaver species that diverged 16.8 million years ago.</title>
        <authorList>
            <person name="Catania T."/>
        </authorList>
    </citation>
    <scope>NUCLEOTIDE SEQUENCE</scope>
    <source>
        <strain evidence="11">S-191538</strain>
    </source>
</reference>
<feature type="transmembrane region" description="Helical" evidence="10">
    <location>
        <begin position="135"/>
        <end position="155"/>
    </location>
</feature>
<name>A0AA41VD68_PAPNU</name>
<dbReference type="InterPro" id="IPR047664">
    <property type="entry name" value="SWEET"/>
</dbReference>
<proteinExistence type="inferred from homology"/>
<keyword evidence="3 10" id="KW-0813">Transport</keyword>
<feature type="transmembrane region" description="Helical" evidence="10">
    <location>
        <begin position="109"/>
        <end position="129"/>
    </location>
</feature>
<protein>
    <recommendedName>
        <fullName evidence="10">Bidirectional sugar transporter SWEET</fullName>
    </recommendedName>
</protein>
<evidence type="ECO:0000256" key="4">
    <source>
        <dbReference type="ARBA" id="ARBA00022475"/>
    </source>
</evidence>
<dbReference type="GO" id="GO:0051119">
    <property type="term" value="F:sugar transmembrane transporter activity"/>
    <property type="evidence" value="ECO:0007669"/>
    <property type="project" value="InterPro"/>
</dbReference>
<evidence type="ECO:0000256" key="8">
    <source>
        <dbReference type="ARBA" id="ARBA00022989"/>
    </source>
</evidence>
<comment type="similarity">
    <text evidence="2 10">Belongs to the SWEET sugar transporter family.</text>
</comment>
<keyword evidence="7" id="KW-0677">Repeat</keyword>
<comment type="caution">
    <text evidence="11">The sequence shown here is derived from an EMBL/GenBank/DDBJ whole genome shotgun (WGS) entry which is preliminary data.</text>
</comment>
<dbReference type="FunFam" id="1.20.1280.290:FF:000003">
    <property type="entry name" value="Bidirectional sugar transporter SWEET"/>
    <property type="match status" value="1"/>
</dbReference>
<feature type="transmembrane region" description="Helical" evidence="10">
    <location>
        <begin position="12"/>
        <end position="29"/>
    </location>
</feature>
<dbReference type="PANTHER" id="PTHR10791:SF22">
    <property type="entry name" value="BIDIRECTIONAL SUGAR TRANSPORTER SWEET11"/>
    <property type="match status" value="1"/>
</dbReference>
<evidence type="ECO:0000313" key="12">
    <source>
        <dbReference type="Proteomes" id="UP001177140"/>
    </source>
</evidence>
<evidence type="ECO:0000256" key="3">
    <source>
        <dbReference type="ARBA" id="ARBA00022448"/>
    </source>
</evidence>
<evidence type="ECO:0000256" key="9">
    <source>
        <dbReference type="ARBA" id="ARBA00023136"/>
    </source>
</evidence>
<dbReference type="EMBL" id="JAJJMA010197422">
    <property type="protein sequence ID" value="MCL7039071.1"/>
    <property type="molecule type" value="Genomic_DNA"/>
</dbReference>
<dbReference type="Proteomes" id="UP001177140">
    <property type="component" value="Unassembled WGS sequence"/>
</dbReference>
<evidence type="ECO:0000313" key="11">
    <source>
        <dbReference type="EMBL" id="MCL7039071.1"/>
    </source>
</evidence>
<keyword evidence="4" id="KW-1003">Cell membrane</keyword>
<evidence type="ECO:0000256" key="6">
    <source>
        <dbReference type="ARBA" id="ARBA00022692"/>
    </source>
</evidence>
<dbReference type="GO" id="GO:0005886">
    <property type="term" value="C:plasma membrane"/>
    <property type="evidence" value="ECO:0007669"/>
    <property type="project" value="UniProtKB-SubCell"/>
</dbReference>
<organism evidence="11 12">
    <name type="scientific">Papaver nudicaule</name>
    <name type="common">Iceland poppy</name>
    <dbReference type="NCBI Taxonomy" id="74823"/>
    <lineage>
        <taxon>Eukaryota</taxon>
        <taxon>Viridiplantae</taxon>
        <taxon>Streptophyta</taxon>
        <taxon>Embryophyta</taxon>
        <taxon>Tracheophyta</taxon>
        <taxon>Spermatophyta</taxon>
        <taxon>Magnoliopsida</taxon>
        <taxon>Ranunculales</taxon>
        <taxon>Papaveraceae</taxon>
        <taxon>Papaveroideae</taxon>
        <taxon>Papaver</taxon>
    </lineage>
</organism>
<keyword evidence="6 10" id="KW-0812">Transmembrane</keyword>
<sequence length="294" mass="33136">MGTTIHHHPTLILIFGLLGNLISLMVYLAPAPTFYRIYKKKTTEGFQSVPYVVALFSSMLWIYYAFVKTNETFLITINSVGCVIETIYIAMFMAYAARKARVQTAKFMLILNLGVFCLILLLTLLLTKGKKRIEVLGWVCVGFSVCVFAAPLSIMRKVIKTKSVEFMPFYLSLFLTLSAVVWFSYGFLLQDLYIALPNILGFIFGISQMILYAVYRGKKQPKTIEDEISKVVEISAKNTNAATLLDVVKLKEILPEVQIITISDSNIEDVQEQLAKEKNIGGAVLYQHQNVIEV</sequence>
<gene>
    <name evidence="11" type="ORF">MKW94_012833</name>
</gene>
<feature type="transmembrane region" description="Helical" evidence="10">
    <location>
        <begin position="73"/>
        <end position="97"/>
    </location>
</feature>
<evidence type="ECO:0000256" key="2">
    <source>
        <dbReference type="ARBA" id="ARBA00007809"/>
    </source>
</evidence>
<evidence type="ECO:0000256" key="7">
    <source>
        <dbReference type="ARBA" id="ARBA00022737"/>
    </source>
</evidence>
<evidence type="ECO:0000256" key="1">
    <source>
        <dbReference type="ARBA" id="ARBA00004651"/>
    </source>
</evidence>
<keyword evidence="5 10" id="KW-0762">Sugar transport</keyword>
<dbReference type="FunFam" id="1.20.1280.290:FF:000001">
    <property type="entry name" value="Bidirectional sugar transporter SWEET"/>
    <property type="match status" value="1"/>
</dbReference>
<dbReference type="Gene3D" id="1.20.1280.290">
    <property type="match status" value="2"/>
</dbReference>
<dbReference type="AlphaFoldDB" id="A0AA41VD68"/>
<keyword evidence="9 10" id="KW-0472">Membrane</keyword>
<comment type="subcellular location">
    <subcellularLocation>
        <location evidence="1 10">Cell membrane</location>
        <topology evidence="1 10">Multi-pass membrane protein</topology>
    </subcellularLocation>
</comment>
<accession>A0AA41VD68</accession>
<dbReference type="InterPro" id="IPR004316">
    <property type="entry name" value="SWEET_rpt"/>
</dbReference>
<feature type="transmembrane region" description="Helical" evidence="10">
    <location>
        <begin position="194"/>
        <end position="215"/>
    </location>
</feature>
<evidence type="ECO:0000256" key="10">
    <source>
        <dbReference type="RuleBase" id="RU910715"/>
    </source>
</evidence>
<dbReference type="PANTHER" id="PTHR10791">
    <property type="entry name" value="RAG1-ACTIVATING PROTEIN 1"/>
    <property type="match status" value="1"/>
</dbReference>
<evidence type="ECO:0000256" key="5">
    <source>
        <dbReference type="ARBA" id="ARBA00022597"/>
    </source>
</evidence>
<keyword evidence="8 10" id="KW-1133">Transmembrane helix</keyword>
<dbReference type="Pfam" id="PF03083">
    <property type="entry name" value="MtN3_slv"/>
    <property type="match status" value="2"/>
</dbReference>
<comment type="function">
    <text evidence="10">Mediates both low-affinity uptake and efflux of sugar across the membrane.</text>
</comment>
<feature type="transmembrane region" description="Helical" evidence="10">
    <location>
        <begin position="167"/>
        <end position="188"/>
    </location>
</feature>
<keyword evidence="12" id="KW-1185">Reference proteome</keyword>
<feature type="transmembrane region" description="Helical" evidence="10">
    <location>
        <begin position="49"/>
        <end position="67"/>
    </location>
</feature>